<accession>A0A382BH08</accession>
<gene>
    <name evidence="1" type="ORF">METZ01_LOCUS165960</name>
</gene>
<protein>
    <submittedName>
        <fullName evidence="1">Uncharacterized protein</fullName>
    </submittedName>
</protein>
<evidence type="ECO:0000313" key="1">
    <source>
        <dbReference type="EMBL" id="SVB13106.1"/>
    </source>
</evidence>
<dbReference type="AlphaFoldDB" id="A0A382BH08"/>
<feature type="non-terminal residue" evidence="1">
    <location>
        <position position="34"/>
    </location>
</feature>
<sequence length="34" mass="4103">MDKKEILSKFSTDPERYYNVKLFENQGFERKSCA</sequence>
<proteinExistence type="predicted"/>
<dbReference type="EMBL" id="UINC01029786">
    <property type="protein sequence ID" value="SVB13106.1"/>
    <property type="molecule type" value="Genomic_DNA"/>
</dbReference>
<name>A0A382BH08_9ZZZZ</name>
<organism evidence="1">
    <name type="scientific">marine metagenome</name>
    <dbReference type="NCBI Taxonomy" id="408172"/>
    <lineage>
        <taxon>unclassified sequences</taxon>
        <taxon>metagenomes</taxon>
        <taxon>ecological metagenomes</taxon>
    </lineage>
</organism>
<reference evidence="1" key="1">
    <citation type="submission" date="2018-05" db="EMBL/GenBank/DDBJ databases">
        <authorList>
            <person name="Lanie J.A."/>
            <person name="Ng W.-L."/>
            <person name="Kazmierczak K.M."/>
            <person name="Andrzejewski T.M."/>
            <person name="Davidsen T.M."/>
            <person name="Wayne K.J."/>
            <person name="Tettelin H."/>
            <person name="Glass J.I."/>
            <person name="Rusch D."/>
            <person name="Podicherti R."/>
            <person name="Tsui H.-C.T."/>
            <person name="Winkler M.E."/>
        </authorList>
    </citation>
    <scope>NUCLEOTIDE SEQUENCE</scope>
</reference>